<dbReference type="PROSITE" id="PS51408">
    <property type="entry name" value="TRANSFERRIN_LIKE_4"/>
    <property type="match status" value="1"/>
</dbReference>
<dbReference type="GO" id="GO:0005886">
    <property type="term" value="C:plasma membrane"/>
    <property type="evidence" value="ECO:0007669"/>
    <property type="project" value="TreeGrafter"/>
</dbReference>
<feature type="signal peptide" evidence="2">
    <location>
        <begin position="1"/>
        <end position="25"/>
    </location>
</feature>
<proteinExistence type="predicted"/>
<dbReference type="SMART" id="SM00094">
    <property type="entry name" value="TR_FER"/>
    <property type="match status" value="1"/>
</dbReference>
<dbReference type="PROSITE" id="PS00205">
    <property type="entry name" value="TRANSFERRIN_LIKE_1"/>
    <property type="match status" value="1"/>
</dbReference>
<keyword evidence="2" id="KW-0732">Signal</keyword>
<evidence type="ECO:0000256" key="2">
    <source>
        <dbReference type="SAM" id="SignalP"/>
    </source>
</evidence>
<dbReference type="PANTHER" id="PTHR11485:SF29">
    <property type="entry name" value="TRANSFERRIN 2"/>
    <property type="match status" value="1"/>
</dbReference>
<dbReference type="GO" id="GO:0055037">
    <property type="term" value="C:recycling endosome"/>
    <property type="evidence" value="ECO:0007669"/>
    <property type="project" value="TreeGrafter"/>
</dbReference>
<keyword evidence="5" id="KW-1185">Reference proteome</keyword>
<dbReference type="InterPro" id="IPR018195">
    <property type="entry name" value="Transferrin_Fe_BS"/>
</dbReference>
<sequence length="344" mass="38492">MVSITLNNSMNILAILYFVCFVVNGELQIDEENVLVWCTVNFEEQVKCKNLSRAIERDSYKFGRDKMILRCDHGVNKFECMDKLDIESSHVTSLDPGEVFVGGRYHSLVPIMQEVNEVRLVKVISYPRVKKANGISPYFLFQDSSFSEYAVAVIKKGSLPDLKSIHDLRKKKACFAGVGTLAGWVIPIYTLMKEGGLEIIDCNNHVKSTTNFFGPSCAVNSLINKFNPVGDNSDQLCKLCAGRSPGQKCTEADPYAGYEGAFRCLVEAGDIAFLLHTTVHIMTSSGSDLISVKENDFELLCKDGSRRPVREYRSCNWGMVPSHAIVTTSAKSVSLRQKYYRFLK</sequence>
<dbReference type="GO" id="GO:0005615">
    <property type="term" value="C:extracellular space"/>
    <property type="evidence" value="ECO:0007669"/>
    <property type="project" value="TreeGrafter"/>
</dbReference>
<dbReference type="CDD" id="cd13529">
    <property type="entry name" value="PBP2_transferrin"/>
    <property type="match status" value="1"/>
</dbReference>
<dbReference type="GO" id="GO:0005769">
    <property type="term" value="C:early endosome"/>
    <property type="evidence" value="ECO:0007669"/>
    <property type="project" value="TreeGrafter"/>
</dbReference>
<dbReference type="Proteomes" id="UP000792457">
    <property type="component" value="Unassembled WGS sequence"/>
</dbReference>
<reference evidence="4" key="2">
    <citation type="submission" date="2017-10" db="EMBL/GenBank/DDBJ databases">
        <title>Ladona fulva Genome sequencing and assembly.</title>
        <authorList>
            <person name="Murali S."/>
            <person name="Richards S."/>
            <person name="Bandaranaike D."/>
            <person name="Bellair M."/>
            <person name="Blankenburg K."/>
            <person name="Chao H."/>
            <person name="Dinh H."/>
            <person name="Doddapaneni H."/>
            <person name="Dugan-Rocha S."/>
            <person name="Elkadiri S."/>
            <person name="Gnanaolivu R."/>
            <person name="Hernandez B."/>
            <person name="Skinner E."/>
            <person name="Javaid M."/>
            <person name="Lee S."/>
            <person name="Li M."/>
            <person name="Ming W."/>
            <person name="Munidasa M."/>
            <person name="Muniz J."/>
            <person name="Nguyen L."/>
            <person name="Hughes D."/>
            <person name="Osuji N."/>
            <person name="Pu L.-L."/>
            <person name="Puazo M."/>
            <person name="Qu C."/>
            <person name="Quiroz J."/>
            <person name="Raj R."/>
            <person name="Weissenberger G."/>
            <person name="Xin Y."/>
            <person name="Zou X."/>
            <person name="Han Y."/>
            <person name="Worley K."/>
            <person name="Muzny D."/>
            <person name="Gibbs R."/>
        </authorList>
    </citation>
    <scope>NUCLEOTIDE SEQUENCE</scope>
    <source>
        <strain evidence="4">Sampled in the wild</strain>
    </source>
</reference>
<accession>A0A8K0KQ89</accession>
<evidence type="ECO:0000259" key="3">
    <source>
        <dbReference type="PROSITE" id="PS51408"/>
    </source>
</evidence>
<evidence type="ECO:0000313" key="5">
    <source>
        <dbReference type="Proteomes" id="UP000792457"/>
    </source>
</evidence>
<feature type="non-terminal residue" evidence="4">
    <location>
        <position position="1"/>
    </location>
</feature>
<dbReference type="Pfam" id="PF00405">
    <property type="entry name" value="Transferrin"/>
    <property type="match status" value="1"/>
</dbReference>
<keyword evidence="1" id="KW-0677">Repeat</keyword>
<evidence type="ECO:0000313" key="4">
    <source>
        <dbReference type="EMBL" id="KAG8237825.1"/>
    </source>
</evidence>
<evidence type="ECO:0000256" key="1">
    <source>
        <dbReference type="ARBA" id="ARBA00022737"/>
    </source>
</evidence>
<reference evidence="4" key="1">
    <citation type="submission" date="2013-04" db="EMBL/GenBank/DDBJ databases">
        <authorList>
            <person name="Qu J."/>
            <person name="Murali S.C."/>
            <person name="Bandaranaike D."/>
            <person name="Bellair M."/>
            <person name="Blankenburg K."/>
            <person name="Chao H."/>
            <person name="Dinh H."/>
            <person name="Doddapaneni H."/>
            <person name="Downs B."/>
            <person name="Dugan-Rocha S."/>
            <person name="Elkadiri S."/>
            <person name="Gnanaolivu R.D."/>
            <person name="Hernandez B."/>
            <person name="Javaid M."/>
            <person name="Jayaseelan J.C."/>
            <person name="Lee S."/>
            <person name="Li M."/>
            <person name="Ming W."/>
            <person name="Munidasa M."/>
            <person name="Muniz J."/>
            <person name="Nguyen L."/>
            <person name="Ongeri F."/>
            <person name="Osuji N."/>
            <person name="Pu L.-L."/>
            <person name="Puazo M."/>
            <person name="Qu C."/>
            <person name="Quiroz J."/>
            <person name="Raj R."/>
            <person name="Weissenberger G."/>
            <person name="Xin Y."/>
            <person name="Zou X."/>
            <person name="Han Y."/>
            <person name="Richards S."/>
            <person name="Worley K."/>
            <person name="Muzny D."/>
            <person name="Gibbs R."/>
        </authorList>
    </citation>
    <scope>NUCLEOTIDE SEQUENCE</scope>
    <source>
        <strain evidence="4">Sampled in the wild</strain>
    </source>
</reference>
<dbReference type="SUPFAM" id="SSF53850">
    <property type="entry name" value="Periplasmic binding protein-like II"/>
    <property type="match status" value="1"/>
</dbReference>
<name>A0A8K0KQ89_LADFU</name>
<dbReference type="AlphaFoldDB" id="A0A8K0KQ89"/>
<dbReference type="GO" id="GO:0006826">
    <property type="term" value="P:iron ion transport"/>
    <property type="evidence" value="ECO:0007669"/>
    <property type="project" value="TreeGrafter"/>
</dbReference>
<protein>
    <recommendedName>
        <fullName evidence="3">Transferrin-like domain-containing protein</fullName>
    </recommendedName>
</protein>
<dbReference type="PRINTS" id="PR00422">
    <property type="entry name" value="TRANSFERRIN"/>
</dbReference>
<comment type="caution">
    <text evidence="4">The sequence shown here is derived from an EMBL/GenBank/DDBJ whole genome shotgun (WGS) entry which is preliminary data.</text>
</comment>
<gene>
    <name evidence="4" type="ORF">J437_LFUL002434</name>
</gene>
<feature type="chain" id="PRO_5035479371" description="Transferrin-like domain-containing protein" evidence="2">
    <location>
        <begin position="26"/>
        <end position="344"/>
    </location>
</feature>
<dbReference type="Gene3D" id="3.40.190.10">
    <property type="entry name" value="Periplasmic binding protein-like II"/>
    <property type="match status" value="2"/>
</dbReference>
<dbReference type="EMBL" id="KZ309230">
    <property type="protein sequence ID" value="KAG8237825.1"/>
    <property type="molecule type" value="Genomic_DNA"/>
</dbReference>
<dbReference type="InterPro" id="IPR001156">
    <property type="entry name" value="Transferrin-like_dom"/>
</dbReference>
<dbReference type="PANTHER" id="PTHR11485">
    <property type="entry name" value="TRANSFERRIN"/>
    <property type="match status" value="1"/>
</dbReference>
<feature type="domain" description="Transferrin-like" evidence="3">
    <location>
        <begin position="35"/>
        <end position="344"/>
    </location>
</feature>
<organism evidence="4 5">
    <name type="scientific">Ladona fulva</name>
    <name type="common">Scarce chaser dragonfly</name>
    <name type="synonym">Libellula fulva</name>
    <dbReference type="NCBI Taxonomy" id="123851"/>
    <lineage>
        <taxon>Eukaryota</taxon>
        <taxon>Metazoa</taxon>
        <taxon>Ecdysozoa</taxon>
        <taxon>Arthropoda</taxon>
        <taxon>Hexapoda</taxon>
        <taxon>Insecta</taxon>
        <taxon>Pterygota</taxon>
        <taxon>Palaeoptera</taxon>
        <taxon>Odonata</taxon>
        <taxon>Epiprocta</taxon>
        <taxon>Anisoptera</taxon>
        <taxon>Libelluloidea</taxon>
        <taxon>Libellulidae</taxon>
        <taxon>Ladona</taxon>
    </lineage>
</organism>
<dbReference type="OrthoDB" id="6749161at2759"/>